<gene>
    <name evidence="3" type="ORF">ACFQ1S_25980</name>
</gene>
<dbReference type="SUPFAM" id="SSF50494">
    <property type="entry name" value="Trypsin-like serine proteases"/>
    <property type="match status" value="1"/>
</dbReference>
<evidence type="ECO:0000259" key="2">
    <source>
        <dbReference type="Pfam" id="PF00089"/>
    </source>
</evidence>
<evidence type="ECO:0000313" key="3">
    <source>
        <dbReference type="EMBL" id="MFD1048732.1"/>
    </source>
</evidence>
<proteinExistence type="predicted"/>
<accession>A0ABW3MF38</accession>
<comment type="caution">
    <text evidence="3">The sequence shown here is derived from an EMBL/GenBank/DDBJ whole genome shotgun (WGS) entry which is preliminary data.</text>
</comment>
<dbReference type="Pfam" id="PF00089">
    <property type="entry name" value="Trypsin"/>
    <property type="match status" value="1"/>
</dbReference>
<dbReference type="Proteomes" id="UP001597045">
    <property type="component" value="Unassembled WGS sequence"/>
</dbReference>
<feature type="domain" description="Peptidase S1" evidence="2">
    <location>
        <begin position="14"/>
        <end position="98"/>
    </location>
</feature>
<evidence type="ECO:0000313" key="4">
    <source>
        <dbReference type="Proteomes" id="UP001597045"/>
    </source>
</evidence>
<keyword evidence="4" id="KW-1185">Reference proteome</keyword>
<dbReference type="EC" id="3.4.21.-" evidence="3"/>
<protein>
    <submittedName>
        <fullName evidence="3">Trypsin-like serine peptidase</fullName>
        <ecNumber evidence="3">3.4.21.-</ecNumber>
    </submittedName>
</protein>
<dbReference type="InterPro" id="IPR001254">
    <property type="entry name" value="Trypsin_dom"/>
</dbReference>
<evidence type="ECO:0000256" key="1">
    <source>
        <dbReference type="ARBA" id="ARBA00022729"/>
    </source>
</evidence>
<sequence length="125" mass="13742">SIGRLFFVDRDGADESCTATVVAPSVVVTAGHCVHELNLIGEDPKWTSDLLFVPGFRDNTRPYGSFVARQSVVDKTWTVDDQHTDHDQAFLVLNGHVGLTEVAVAGLTRKEAIARLDVYWETGDK</sequence>
<dbReference type="Gene3D" id="2.40.10.10">
    <property type="entry name" value="Trypsin-like serine proteases"/>
    <property type="match status" value="1"/>
</dbReference>
<reference evidence="4" key="1">
    <citation type="journal article" date="2019" name="Int. J. Syst. Evol. Microbiol.">
        <title>The Global Catalogue of Microorganisms (GCM) 10K type strain sequencing project: providing services to taxonomists for standard genome sequencing and annotation.</title>
        <authorList>
            <consortium name="The Broad Institute Genomics Platform"/>
            <consortium name="The Broad Institute Genome Sequencing Center for Infectious Disease"/>
            <person name="Wu L."/>
            <person name="Ma J."/>
        </authorList>
    </citation>
    <scope>NUCLEOTIDE SEQUENCE [LARGE SCALE GENOMIC DNA]</scope>
    <source>
        <strain evidence="4">JCM 31486</strain>
    </source>
</reference>
<dbReference type="InterPro" id="IPR043504">
    <property type="entry name" value="Peptidase_S1_PA_chymotrypsin"/>
</dbReference>
<dbReference type="InterPro" id="IPR050966">
    <property type="entry name" value="Glutamyl_endopeptidase"/>
</dbReference>
<organism evidence="3 4">
    <name type="scientific">Kibdelosporangium lantanae</name>
    <dbReference type="NCBI Taxonomy" id="1497396"/>
    <lineage>
        <taxon>Bacteria</taxon>
        <taxon>Bacillati</taxon>
        <taxon>Actinomycetota</taxon>
        <taxon>Actinomycetes</taxon>
        <taxon>Pseudonocardiales</taxon>
        <taxon>Pseudonocardiaceae</taxon>
        <taxon>Kibdelosporangium</taxon>
    </lineage>
</organism>
<feature type="non-terminal residue" evidence="3">
    <location>
        <position position="1"/>
    </location>
</feature>
<dbReference type="PANTHER" id="PTHR15462">
    <property type="entry name" value="SERINE PROTEASE"/>
    <property type="match status" value="1"/>
</dbReference>
<dbReference type="GO" id="GO:0016787">
    <property type="term" value="F:hydrolase activity"/>
    <property type="evidence" value="ECO:0007669"/>
    <property type="project" value="UniProtKB-KW"/>
</dbReference>
<keyword evidence="1" id="KW-0732">Signal</keyword>
<name>A0ABW3MF38_9PSEU</name>
<keyword evidence="3" id="KW-0378">Hydrolase</keyword>
<dbReference type="InterPro" id="IPR009003">
    <property type="entry name" value="Peptidase_S1_PA"/>
</dbReference>
<dbReference type="EMBL" id="JBHTIS010001763">
    <property type="protein sequence ID" value="MFD1048732.1"/>
    <property type="molecule type" value="Genomic_DNA"/>
</dbReference>